<dbReference type="Proteomes" id="UP000887116">
    <property type="component" value="Unassembled WGS sequence"/>
</dbReference>
<comment type="caution">
    <text evidence="1">The sequence shown here is derived from an EMBL/GenBank/DDBJ whole genome shotgun (WGS) entry which is preliminary data.</text>
</comment>
<protein>
    <submittedName>
        <fullName evidence="1">CCHC-type domain-containing protein</fullName>
    </submittedName>
</protein>
<dbReference type="SUPFAM" id="SSF56672">
    <property type="entry name" value="DNA/RNA polymerases"/>
    <property type="match status" value="1"/>
</dbReference>
<dbReference type="PANTHER" id="PTHR47331:SF1">
    <property type="entry name" value="GAG-LIKE PROTEIN"/>
    <property type="match status" value="1"/>
</dbReference>
<reference evidence="1" key="1">
    <citation type="submission" date="2020-07" db="EMBL/GenBank/DDBJ databases">
        <title>Multicomponent nature underlies the extraordinary mechanical properties of spider dragline silk.</title>
        <authorList>
            <person name="Kono N."/>
            <person name="Nakamura H."/>
            <person name="Mori M."/>
            <person name="Yoshida Y."/>
            <person name="Ohtoshi R."/>
            <person name="Malay A.D."/>
            <person name="Moran D.A.P."/>
            <person name="Tomita M."/>
            <person name="Numata K."/>
            <person name="Arakawa K."/>
        </authorList>
    </citation>
    <scope>NUCLEOTIDE SEQUENCE</scope>
</reference>
<dbReference type="EMBL" id="BMAO01028538">
    <property type="protein sequence ID" value="GFR25478.1"/>
    <property type="molecule type" value="Genomic_DNA"/>
</dbReference>
<accession>A0A8X6JHH7</accession>
<dbReference type="AlphaFoldDB" id="A0A8X6JHH7"/>
<organism evidence="1 2">
    <name type="scientific">Trichonephila clavata</name>
    <name type="common">Joro spider</name>
    <name type="synonym">Nephila clavata</name>
    <dbReference type="NCBI Taxonomy" id="2740835"/>
    <lineage>
        <taxon>Eukaryota</taxon>
        <taxon>Metazoa</taxon>
        <taxon>Ecdysozoa</taxon>
        <taxon>Arthropoda</taxon>
        <taxon>Chelicerata</taxon>
        <taxon>Arachnida</taxon>
        <taxon>Araneae</taxon>
        <taxon>Araneomorphae</taxon>
        <taxon>Entelegynae</taxon>
        <taxon>Araneoidea</taxon>
        <taxon>Nephilidae</taxon>
        <taxon>Trichonephila</taxon>
    </lineage>
</organism>
<gene>
    <name evidence="1" type="primary">g.21606</name>
    <name evidence="1" type="ORF">TNCT_178341</name>
</gene>
<evidence type="ECO:0000313" key="1">
    <source>
        <dbReference type="EMBL" id="GFR25478.1"/>
    </source>
</evidence>
<sequence length="260" mass="29623">MDISPSMDRLSINLPKLQLIDFDGNPKNWFSFWSMFQKIDEDPKIEDDVKFAYSDANNKRKDIDDDTVSFFEKTVKFNQGRYEVNLPWVEGHPKLLDLQFQSEKRLNTMTSKLISTGKFDSYENFLKEWEQLGIIEPVPINIQGVNLSQQKCRYLPHRAVFKESSLTTKIRPVFDASAKDENSISLNQCLATGPNYIEMIPSILNKFRKNGLGVISDIRKAFLQISISPTDPTSPTGTISNFCGGKITKNVKLKSIGIVE</sequence>
<evidence type="ECO:0000313" key="2">
    <source>
        <dbReference type="Proteomes" id="UP000887116"/>
    </source>
</evidence>
<keyword evidence="2" id="KW-1185">Reference proteome</keyword>
<dbReference type="PANTHER" id="PTHR47331">
    <property type="entry name" value="PHD-TYPE DOMAIN-CONTAINING PROTEIN"/>
    <property type="match status" value="1"/>
</dbReference>
<dbReference type="OrthoDB" id="6437008at2759"/>
<dbReference type="InterPro" id="IPR043502">
    <property type="entry name" value="DNA/RNA_pol_sf"/>
</dbReference>
<proteinExistence type="predicted"/>
<name>A0A8X6JHH7_TRICU</name>
<dbReference type="GO" id="GO:0071897">
    <property type="term" value="P:DNA biosynthetic process"/>
    <property type="evidence" value="ECO:0007669"/>
    <property type="project" value="UniProtKB-ARBA"/>
</dbReference>